<dbReference type="Proteomes" id="UP000218418">
    <property type="component" value="Chromosome"/>
</dbReference>
<keyword evidence="1" id="KW-0472">Membrane</keyword>
<organism evidence="2 3">
    <name type="scientific">Calothrix parasitica NIES-267</name>
    <dbReference type="NCBI Taxonomy" id="1973488"/>
    <lineage>
        <taxon>Bacteria</taxon>
        <taxon>Bacillati</taxon>
        <taxon>Cyanobacteriota</taxon>
        <taxon>Cyanophyceae</taxon>
        <taxon>Nostocales</taxon>
        <taxon>Calotrichaceae</taxon>
        <taxon>Calothrix</taxon>
    </lineage>
</organism>
<accession>A0A1Z4LTB0</accession>
<proteinExistence type="predicted"/>
<keyword evidence="1" id="KW-0812">Transmembrane</keyword>
<keyword evidence="1" id="KW-1133">Transmembrane helix</keyword>
<dbReference type="AlphaFoldDB" id="A0A1Z4LTB0"/>
<evidence type="ECO:0000256" key="1">
    <source>
        <dbReference type="SAM" id="Phobius"/>
    </source>
</evidence>
<name>A0A1Z4LTB0_9CYAN</name>
<gene>
    <name evidence="2" type="ORF">NIES267_39810</name>
</gene>
<sequence>MKLNLTLLWVTISFVAVGTIVLVLQPYLDFH</sequence>
<evidence type="ECO:0000313" key="3">
    <source>
        <dbReference type="Proteomes" id="UP000218418"/>
    </source>
</evidence>
<protein>
    <submittedName>
        <fullName evidence="2">Uncharacterized protein</fullName>
    </submittedName>
</protein>
<evidence type="ECO:0000313" key="2">
    <source>
        <dbReference type="EMBL" id="BAY84485.1"/>
    </source>
</evidence>
<feature type="transmembrane region" description="Helical" evidence="1">
    <location>
        <begin position="7"/>
        <end position="28"/>
    </location>
</feature>
<dbReference type="EMBL" id="AP018227">
    <property type="protein sequence ID" value="BAY84485.1"/>
    <property type="molecule type" value="Genomic_DNA"/>
</dbReference>
<reference evidence="2 3" key="1">
    <citation type="submission" date="2017-06" db="EMBL/GenBank/DDBJ databases">
        <title>Genome sequencing of cyanobaciteial culture collection at National Institute for Environmental Studies (NIES).</title>
        <authorList>
            <person name="Hirose Y."/>
            <person name="Shimura Y."/>
            <person name="Fujisawa T."/>
            <person name="Nakamura Y."/>
            <person name="Kawachi M."/>
        </authorList>
    </citation>
    <scope>NUCLEOTIDE SEQUENCE [LARGE SCALE GENOMIC DNA]</scope>
    <source>
        <strain evidence="2 3">NIES-267</strain>
    </source>
</reference>
<keyword evidence="3" id="KW-1185">Reference proteome</keyword>